<accession>A0ABW9KKS3</accession>
<feature type="modified residue" description="4-aspartylphosphate" evidence="2">
    <location>
        <position position="57"/>
    </location>
</feature>
<dbReference type="PANTHER" id="PTHR44591">
    <property type="entry name" value="STRESS RESPONSE REGULATOR PROTEIN 1"/>
    <property type="match status" value="1"/>
</dbReference>
<evidence type="ECO:0000259" key="3">
    <source>
        <dbReference type="PROSITE" id="PS50110"/>
    </source>
</evidence>
<feature type="domain" description="Response regulatory" evidence="3">
    <location>
        <begin position="4"/>
        <end position="119"/>
    </location>
</feature>
<dbReference type="RefSeq" id="WP_263412700.1">
    <property type="nucleotide sequence ID" value="NZ_BAABBH010000001.1"/>
</dbReference>
<name>A0ABW9KKS3_9BACT</name>
<evidence type="ECO:0000313" key="4">
    <source>
        <dbReference type="EMBL" id="MFN2975788.1"/>
    </source>
</evidence>
<dbReference type="InterPro" id="IPR011006">
    <property type="entry name" value="CheY-like_superfamily"/>
</dbReference>
<keyword evidence="5" id="KW-1185">Reference proteome</keyword>
<dbReference type="PANTHER" id="PTHR44591:SF3">
    <property type="entry name" value="RESPONSE REGULATORY DOMAIN-CONTAINING PROTEIN"/>
    <property type="match status" value="1"/>
</dbReference>
<dbReference type="Gene3D" id="3.40.50.2300">
    <property type="match status" value="1"/>
</dbReference>
<evidence type="ECO:0000313" key="5">
    <source>
        <dbReference type="Proteomes" id="UP001634747"/>
    </source>
</evidence>
<reference evidence="4 5" key="1">
    <citation type="submission" date="2024-12" db="EMBL/GenBank/DDBJ databases">
        <authorList>
            <person name="Lee Y."/>
        </authorList>
    </citation>
    <scope>NUCLEOTIDE SEQUENCE [LARGE SCALE GENOMIC DNA]</scope>
    <source>
        <strain evidence="4 5">03SUJ4</strain>
    </source>
</reference>
<comment type="caution">
    <text evidence="4">The sequence shown here is derived from an EMBL/GenBank/DDBJ whole genome shotgun (WGS) entry which is preliminary data.</text>
</comment>
<gene>
    <name evidence="4" type="ORF">ACK2TP_08440</name>
</gene>
<proteinExistence type="predicted"/>
<sequence length="124" mass="13886">MPSTVLLIDDNAIQAATRQTILKRAGYFVIPVLNPQRALEQFQANDFPSPIDLVITDHVMPGMTGADFVRELRKAHADLPVLVISGMEEAQDEYRDLNVTFRLKPLLPDYLLASVDRMLHGVQS</sequence>
<evidence type="ECO:0000256" key="2">
    <source>
        <dbReference type="PROSITE-ProRule" id="PRU00169"/>
    </source>
</evidence>
<keyword evidence="1 2" id="KW-0597">Phosphoprotein</keyword>
<dbReference type="Proteomes" id="UP001634747">
    <property type="component" value="Unassembled WGS sequence"/>
</dbReference>
<dbReference type="InterPro" id="IPR001789">
    <property type="entry name" value="Sig_transdc_resp-reg_receiver"/>
</dbReference>
<dbReference type="EMBL" id="JBJYXY010000001">
    <property type="protein sequence ID" value="MFN2975788.1"/>
    <property type="molecule type" value="Genomic_DNA"/>
</dbReference>
<dbReference type="SMART" id="SM00448">
    <property type="entry name" value="REC"/>
    <property type="match status" value="1"/>
</dbReference>
<dbReference type="InterPro" id="IPR050595">
    <property type="entry name" value="Bact_response_regulator"/>
</dbReference>
<protein>
    <submittedName>
        <fullName evidence="4">Response regulator</fullName>
    </submittedName>
</protein>
<dbReference type="Pfam" id="PF00072">
    <property type="entry name" value="Response_reg"/>
    <property type="match status" value="1"/>
</dbReference>
<evidence type="ECO:0000256" key="1">
    <source>
        <dbReference type="ARBA" id="ARBA00022553"/>
    </source>
</evidence>
<dbReference type="SUPFAM" id="SSF52172">
    <property type="entry name" value="CheY-like"/>
    <property type="match status" value="1"/>
</dbReference>
<dbReference type="PROSITE" id="PS50110">
    <property type="entry name" value="RESPONSE_REGULATORY"/>
    <property type="match status" value="1"/>
</dbReference>
<organism evidence="4 5">
    <name type="scientific">Terriglobus aquaticus</name>
    <dbReference type="NCBI Taxonomy" id="940139"/>
    <lineage>
        <taxon>Bacteria</taxon>
        <taxon>Pseudomonadati</taxon>
        <taxon>Acidobacteriota</taxon>
        <taxon>Terriglobia</taxon>
        <taxon>Terriglobales</taxon>
        <taxon>Acidobacteriaceae</taxon>
        <taxon>Terriglobus</taxon>
    </lineage>
</organism>